<comment type="caution">
    <text evidence="2">The sequence shown here is derived from an EMBL/GenBank/DDBJ whole genome shotgun (WGS) entry which is preliminary data.</text>
</comment>
<dbReference type="Proteomes" id="UP000322139">
    <property type="component" value="Unassembled WGS sequence"/>
</dbReference>
<reference evidence="2 3" key="1">
    <citation type="submission" date="2019-08" db="EMBL/GenBank/DDBJ databases">
        <title>Bacillus genomes from the desert of Cuatro Cienegas, Coahuila.</title>
        <authorList>
            <person name="Olmedo-Alvarez G."/>
        </authorList>
    </citation>
    <scope>NUCLEOTIDE SEQUENCE [LARGE SCALE GENOMIC DNA]</scope>
    <source>
        <strain evidence="2 3">CH446_14T</strain>
    </source>
</reference>
<proteinExistence type="predicted"/>
<evidence type="ECO:0000313" key="3">
    <source>
        <dbReference type="Proteomes" id="UP000322139"/>
    </source>
</evidence>
<sequence>MNLLRRESPVAGNEFLARLEKLLGKVPEYDRREMLYDYEEHFEIGLANGRTEREIMEELGDPHVIARDLLADYRIVKAEKTQSVTNIFQAATAAVSLSFFNLVFILGPLIGLAGVYISLCAVALVLTLSPFALLGSSFFTGFEDMTLNFFASLALFSLGLLLSIGMIYVGKFFYRVLLGYIKFNVRLVKGKGEKAA</sequence>
<evidence type="ECO:0000313" key="2">
    <source>
        <dbReference type="EMBL" id="TYS51003.1"/>
    </source>
</evidence>
<name>A0A5D4RHS2_9BACI</name>
<feature type="transmembrane region" description="Helical" evidence="1">
    <location>
        <begin position="113"/>
        <end position="135"/>
    </location>
</feature>
<dbReference type="EMBL" id="VTER01000002">
    <property type="protein sequence ID" value="TYS51003.1"/>
    <property type="molecule type" value="Genomic_DNA"/>
</dbReference>
<evidence type="ECO:0000256" key="1">
    <source>
        <dbReference type="SAM" id="Phobius"/>
    </source>
</evidence>
<feature type="transmembrane region" description="Helical" evidence="1">
    <location>
        <begin position="87"/>
        <end position="107"/>
    </location>
</feature>
<keyword evidence="1" id="KW-0472">Membrane</keyword>
<gene>
    <name evidence="2" type="ORF">FZD51_02870</name>
</gene>
<dbReference type="AlphaFoldDB" id="A0A5D4RHS2"/>
<accession>A0A5D4RHS2</accession>
<keyword evidence="1" id="KW-1133">Transmembrane helix</keyword>
<protein>
    <submittedName>
        <fullName evidence="2">DUF1700 domain-containing protein</fullName>
    </submittedName>
</protein>
<organism evidence="2 3">
    <name type="scientific">Bacillus infantis</name>
    <dbReference type="NCBI Taxonomy" id="324767"/>
    <lineage>
        <taxon>Bacteria</taxon>
        <taxon>Bacillati</taxon>
        <taxon>Bacillota</taxon>
        <taxon>Bacilli</taxon>
        <taxon>Bacillales</taxon>
        <taxon>Bacillaceae</taxon>
        <taxon>Bacillus</taxon>
    </lineage>
</organism>
<keyword evidence="1" id="KW-0812">Transmembrane</keyword>
<dbReference type="Pfam" id="PF22564">
    <property type="entry name" value="HAAS"/>
    <property type="match status" value="1"/>
</dbReference>
<feature type="transmembrane region" description="Helical" evidence="1">
    <location>
        <begin position="147"/>
        <end position="169"/>
    </location>
</feature>